<dbReference type="Gene3D" id="3.40.50.12780">
    <property type="entry name" value="N-terminal domain of ligase-like"/>
    <property type="match status" value="1"/>
</dbReference>
<dbReference type="PROSITE" id="PS00455">
    <property type="entry name" value="AMP_BINDING"/>
    <property type="match status" value="1"/>
</dbReference>
<dbReference type="EMBL" id="LR743588">
    <property type="protein sequence ID" value="CAA2614062.1"/>
    <property type="molecule type" value="Genomic_DNA"/>
</dbReference>
<evidence type="ECO:0000259" key="3">
    <source>
        <dbReference type="Pfam" id="PF00501"/>
    </source>
</evidence>
<dbReference type="GO" id="GO:0106290">
    <property type="term" value="F:trans-cinnamate-CoA ligase activity"/>
    <property type="evidence" value="ECO:0007669"/>
    <property type="project" value="UniProtKB-ARBA"/>
</dbReference>
<dbReference type="EMBL" id="CACRZD030000001">
    <property type="protein sequence ID" value="CAA6653874.1"/>
    <property type="molecule type" value="Genomic_DNA"/>
</dbReference>
<keyword evidence="5" id="KW-1185">Reference proteome</keyword>
<dbReference type="GO" id="GO:0005783">
    <property type="term" value="C:endoplasmic reticulum"/>
    <property type="evidence" value="ECO:0007669"/>
    <property type="project" value="TreeGrafter"/>
</dbReference>
<dbReference type="InterPro" id="IPR000873">
    <property type="entry name" value="AMP-dep_synth/lig_dom"/>
</dbReference>
<evidence type="ECO:0000256" key="1">
    <source>
        <dbReference type="ARBA" id="ARBA00012959"/>
    </source>
</evidence>
<feature type="domain" description="AMP-dependent synthetase/ligase" evidence="3">
    <location>
        <begin position="32"/>
        <end position="414"/>
    </location>
</feature>
<evidence type="ECO:0000313" key="5">
    <source>
        <dbReference type="Proteomes" id="UP001189122"/>
    </source>
</evidence>
<proteinExistence type="predicted"/>
<accession>A0A7I8I8R3</accession>
<name>A0A7I8I8R3_SPIIN</name>
<dbReference type="GO" id="GO:0016207">
    <property type="term" value="F:4-coumarate-CoA ligase activity"/>
    <property type="evidence" value="ECO:0007669"/>
    <property type="project" value="UniProtKB-EC"/>
</dbReference>
<reference evidence="4 5" key="1">
    <citation type="submission" date="2019-12" db="EMBL/GenBank/DDBJ databases">
        <authorList>
            <person name="Scholz U."/>
            <person name="Mascher M."/>
            <person name="Fiebig A."/>
        </authorList>
    </citation>
    <scope>NUCLEOTIDE SEQUENCE</scope>
</reference>
<dbReference type="InterPro" id="IPR020845">
    <property type="entry name" value="AMP-binding_CS"/>
</dbReference>
<organism evidence="4">
    <name type="scientific">Spirodela intermedia</name>
    <name type="common">Intermediate duckweed</name>
    <dbReference type="NCBI Taxonomy" id="51605"/>
    <lineage>
        <taxon>Eukaryota</taxon>
        <taxon>Viridiplantae</taxon>
        <taxon>Streptophyta</taxon>
        <taxon>Embryophyta</taxon>
        <taxon>Tracheophyta</taxon>
        <taxon>Spermatophyta</taxon>
        <taxon>Magnoliopsida</taxon>
        <taxon>Liliopsida</taxon>
        <taxon>Araceae</taxon>
        <taxon>Lemnoideae</taxon>
        <taxon>Spirodela</taxon>
    </lineage>
</organism>
<comment type="catalytic activity">
    <reaction evidence="2">
        <text>(E)-4-coumarate + ATP + CoA = (E)-4-coumaroyl-CoA + AMP + diphosphate</text>
        <dbReference type="Rhea" id="RHEA:19641"/>
        <dbReference type="ChEBI" id="CHEBI:12876"/>
        <dbReference type="ChEBI" id="CHEBI:30616"/>
        <dbReference type="ChEBI" id="CHEBI:33019"/>
        <dbReference type="ChEBI" id="CHEBI:57287"/>
        <dbReference type="ChEBI" id="CHEBI:85008"/>
        <dbReference type="ChEBI" id="CHEBI:456215"/>
        <dbReference type="EC" id="6.2.1.12"/>
    </reaction>
    <physiologicalReaction direction="left-to-right" evidence="2">
        <dbReference type="Rhea" id="RHEA:19642"/>
    </physiologicalReaction>
</comment>
<dbReference type="EC" id="6.2.1.12" evidence="1"/>
<dbReference type="InterPro" id="IPR042099">
    <property type="entry name" value="ANL_N_sf"/>
</dbReference>
<dbReference type="Pfam" id="PF00501">
    <property type="entry name" value="AMP-binding"/>
    <property type="match status" value="1"/>
</dbReference>
<dbReference type="GO" id="GO:0009698">
    <property type="term" value="P:phenylpropanoid metabolic process"/>
    <property type="evidence" value="ECO:0007669"/>
    <property type="project" value="UniProtKB-ARBA"/>
</dbReference>
<protein>
    <recommendedName>
        <fullName evidence="1">4-coumarate--CoA ligase</fullName>
        <ecNumber evidence="1">6.2.1.12</ecNumber>
    </recommendedName>
</protein>
<sequence>MSTSWELFSVAADKYSGNRMLGWRELTNGKLGAYLWKTYGEVFKEVLHIGSALRHLGAEPGSRVGIYGINCPQWIIAMQACNGYNLICVPLYDTLGAAAVDYVIDHAEIDFVFVQDTKVKGVRTLRLTDELRNDATNLGVKPYSWNEFILLGKDYPSNPIPPQCHDICTIMYTSGTSGNPKGVILTHDNHAMYVRSVEVFMEQFEEKMTVDDVYLSFLPLAHILDRMIEEYFFFKGASVGYYHGDLNALREDLMELRPTLFTGVPRVFERVHGGILKALDELRPMRRKVFNFLYQYKLSWMKAGYSHKTASRLADFLAFRKVNARLGGRIRLIISGGAPISSELEEFLRVTSCSYFVQGYGLTETCGLSSVNIPDDMSMIGTVGVPSTYNEVRLVEVPEMGYDPLANPHGGNMCPWENPLLWVLQERGVDQRGDIGEMRPDGVLKIIDRKKNIFKLSQGEYVAVEFLEKVYSISTIVEDIWVYGDSFQSTLVAVVVPHQENTMKWAELKGYSGSFSELCSLDQLRDHILLDLKAIAEKEKLKGFEQIKGVFLDPEPFDIEKGLVTPTMKKRRPQMKKHYEEDINRLYRGLAGVKKSNGIM</sequence>
<dbReference type="PANTHER" id="PTHR43272:SF6">
    <property type="entry name" value="LONG CHAIN ACYL-COA SYNTHETASE 1"/>
    <property type="match status" value="1"/>
</dbReference>
<evidence type="ECO:0000256" key="2">
    <source>
        <dbReference type="ARBA" id="ARBA00034252"/>
    </source>
</evidence>
<gene>
    <name evidence="4" type="ORF">SI7747_01000464</name>
</gene>
<dbReference type="AlphaFoldDB" id="A0A7I8I8R3"/>
<dbReference type="PANTHER" id="PTHR43272">
    <property type="entry name" value="LONG-CHAIN-FATTY-ACID--COA LIGASE"/>
    <property type="match status" value="1"/>
</dbReference>
<dbReference type="GO" id="GO:0010143">
    <property type="term" value="P:cutin biosynthetic process"/>
    <property type="evidence" value="ECO:0007669"/>
    <property type="project" value="TreeGrafter"/>
</dbReference>
<evidence type="ECO:0000313" key="4">
    <source>
        <dbReference type="EMBL" id="CAA2614062.1"/>
    </source>
</evidence>
<dbReference type="GO" id="GO:0004467">
    <property type="term" value="F:long-chain fatty acid-CoA ligase activity"/>
    <property type="evidence" value="ECO:0007669"/>
    <property type="project" value="TreeGrafter"/>
</dbReference>
<dbReference type="GO" id="GO:0016020">
    <property type="term" value="C:membrane"/>
    <property type="evidence" value="ECO:0007669"/>
    <property type="project" value="TreeGrafter"/>
</dbReference>
<dbReference type="SUPFAM" id="SSF56801">
    <property type="entry name" value="Acetyl-CoA synthetase-like"/>
    <property type="match status" value="1"/>
</dbReference>
<dbReference type="GO" id="GO:0010025">
    <property type="term" value="P:wax biosynthetic process"/>
    <property type="evidence" value="ECO:0007669"/>
    <property type="project" value="TreeGrafter"/>
</dbReference>
<dbReference type="Proteomes" id="UP001189122">
    <property type="component" value="Unassembled WGS sequence"/>
</dbReference>